<dbReference type="GO" id="GO:0016281">
    <property type="term" value="C:eukaryotic translation initiation factor 4F complex"/>
    <property type="evidence" value="ECO:0007669"/>
    <property type="project" value="TreeGrafter"/>
</dbReference>
<feature type="region of interest" description="Disordered" evidence="9">
    <location>
        <begin position="888"/>
        <end position="917"/>
    </location>
</feature>
<evidence type="ECO:0000256" key="6">
    <source>
        <dbReference type="ARBA" id="ARBA00065571"/>
    </source>
</evidence>
<evidence type="ECO:0000256" key="4">
    <source>
        <dbReference type="ARBA" id="ARBA00022917"/>
    </source>
</evidence>
<feature type="compositionally biased region" description="Low complexity" evidence="9">
    <location>
        <begin position="746"/>
        <end position="755"/>
    </location>
</feature>
<feature type="compositionally biased region" description="Basic and acidic residues" evidence="9">
    <location>
        <begin position="722"/>
        <end position="737"/>
    </location>
</feature>
<accession>A0A9E7EU63</accession>
<feature type="region of interest" description="Disordered" evidence="9">
    <location>
        <begin position="241"/>
        <end position="301"/>
    </location>
</feature>
<feature type="compositionally biased region" description="Polar residues" evidence="9">
    <location>
        <begin position="650"/>
        <end position="677"/>
    </location>
</feature>
<evidence type="ECO:0000256" key="9">
    <source>
        <dbReference type="SAM" id="MobiDB-lite"/>
    </source>
</evidence>
<protein>
    <recommendedName>
        <fullName evidence="7">Eukaryotic translation initiation factor 4G</fullName>
    </recommendedName>
    <alternativeName>
        <fullName evidence="8">Eukaryotic initiation factor 4F subunit p220</fullName>
    </alternativeName>
</protein>
<gene>
    <name evidence="11" type="ORF">MUK42_19015</name>
</gene>
<dbReference type="PROSITE" id="PS51366">
    <property type="entry name" value="MI"/>
    <property type="match status" value="1"/>
</dbReference>
<feature type="non-terminal residue" evidence="11">
    <location>
        <position position="1"/>
    </location>
</feature>
<organism evidence="11 12">
    <name type="scientific">Musa troglodytarum</name>
    <name type="common">fe'i banana</name>
    <dbReference type="NCBI Taxonomy" id="320322"/>
    <lineage>
        <taxon>Eukaryota</taxon>
        <taxon>Viridiplantae</taxon>
        <taxon>Streptophyta</taxon>
        <taxon>Embryophyta</taxon>
        <taxon>Tracheophyta</taxon>
        <taxon>Spermatophyta</taxon>
        <taxon>Magnoliopsida</taxon>
        <taxon>Liliopsida</taxon>
        <taxon>Zingiberales</taxon>
        <taxon>Musaceae</taxon>
        <taxon>Musa</taxon>
    </lineage>
</organism>
<feature type="domain" description="MI" evidence="10">
    <location>
        <begin position="1797"/>
        <end position="1921"/>
    </location>
</feature>
<keyword evidence="3" id="KW-0810">Translation regulation</keyword>
<dbReference type="PANTHER" id="PTHR23253:SF9">
    <property type="entry name" value="EUKARYOTIC TRANSLATION INITIATION FACTOR 4 GAMMA 2"/>
    <property type="match status" value="1"/>
</dbReference>
<feature type="region of interest" description="Disordered" evidence="9">
    <location>
        <begin position="163"/>
        <end position="182"/>
    </location>
</feature>
<feature type="region of interest" description="Disordered" evidence="9">
    <location>
        <begin position="1444"/>
        <end position="1468"/>
    </location>
</feature>
<feature type="compositionally biased region" description="Low complexity" evidence="9">
    <location>
        <begin position="74"/>
        <end position="83"/>
    </location>
</feature>
<dbReference type="FunFam" id="1.25.40.180:FF:000034">
    <property type="entry name" value="Eukaryotic translation initiation factor 4G"/>
    <property type="match status" value="1"/>
</dbReference>
<dbReference type="Proteomes" id="UP001055439">
    <property type="component" value="Chromosome 10"/>
</dbReference>
<dbReference type="EMBL" id="CP097503">
    <property type="protein sequence ID" value="URD82686.1"/>
    <property type="molecule type" value="Genomic_DNA"/>
</dbReference>
<feature type="region of interest" description="Disordered" evidence="9">
    <location>
        <begin position="57"/>
        <end position="155"/>
    </location>
</feature>
<keyword evidence="12" id="KW-1185">Reference proteome</keyword>
<proteinExistence type="inferred from homology"/>
<dbReference type="PANTHER" id="PTHR23253">
    <property type="entry name" value="EUKARYOTIC TRANSLATION INITIATION FACTOR 4 GAMMA"/>
    <property type="match status" value="1"/>
</dbReference>
<dbReference type="GO" id="GO:0006417">
    <property type="term" value="P:regulation of translation"/>
    <property type="evidence" value="ECO:0007669"/>
    <property type="project" value="UniProtKB-KW"/>
</dbReference>
<feature type="compositionally biased region" description="Polar residues" evidence="9">
    <location>
        <begin position="190"/>
        <end position="202"/>
    </location>
</feature>
<feature type="compositionally biased region" description="Polar residues" evidence="9">
    <location>
        <begin position="973"/>
        <end position="985"/>
    </location>
</feature>
<dbReference type="SUPFAM" id="SSF48371">
    <property type="entry name" value="ARM repeat"/>
    <property type="match status" value="2"/>
</dbReference>
<evidence type="ECO:0000256" key="2">
    <source>
        <dbReference type="ARBA" id="ARBA00022540"/>
    </source>
</evidence>
<evidence type="ECO:0000256" key="5">
    <source>
        <dbReference type="ARBA" id="ARBA00053217"/>
    </source>
</evidence>
<dbReference type="InterPro" id="IPR003891">
    <property type="entry name" value="Initiation_fac_eIF4g_MI"/>
</dbReference>
<feature type="compositionally biased region" description="Polar residues" evidence="9">
    <location>
        <begin position="114"/>
        <end position="155"/>
    </location>
</feature>
<evidence type="ECO:0000256" key="3">
    <source>
        <dbReference type="ARBA" id="ARBA00022845"/>
    </source>
</evidence>
<feature type="compositionally biased region" description="Low complexity" evidence="9">
    <location>
        <begin position="203"/>
        <end position="216"/>
    </location>
</feature>
<keyword evidence="4" id="KW-0648">Protein biosynthesis</keyword>
<dbReference type="GO" id="GO:0003743">
    <property type="term" value="F:translation initiation factor activity"/>
    <property type="evidence" value="ECO:0007669"/>
    <property type="project" value="UniProtKB-KW"/>
</dbReference>
<feature type="region of interest" description="Disordered" evidence="9">
    <location>
        <begin position="705"/>
        <end position="764"/>
    </location>
</feature>
<feature type="region of interest" description="Disordered" evidence="9">
    <location>
        <begin position="1157"/>
        <end position="1181"/>
    </location>
</feature>
<dbReference type="FunFam" id="1.25.40.180:FF:000024">
    <property type="entry name" value="Eukaryotic translation initiation factor 4G"/>
    <property type="match status" value="1"/>
</dbReference>
<feature type="compositionally biased region" description="Basic and acidic residues" evidence="9">
    <location>
        <begin position="1580"/>
        <end position="1597"/>
    </location>
</feature>
<comment type="similarity">
    <text evidence="1">Belongs to the eukaryotic initiation factor 4G family.</text>
</comment>
<feature type="region of interest" description="Disordered" evidence="9">
    <location>
        <begin position="1578"/>
        <end position="1653"/>
    </location>
</feature>
<dbReference type="SMART" id="SM00543">
    <property type="entry name" value="MIF4G"/>
    <property type="match status" value="1"/>
</dbReference>
<dbReference type="OrthoDB" id="514777at2759"/>
<keyword evidence="2 11" id="KW-0396">Initiation factor</keyword>
<dbReference type="GO" id="GO:0003729">
    <property type="term" value="F:mRNA binding"/>
    <property type="evidence" value="ECO:0007669"/>
    <property type="project" value="TreeGrafter"/>
</dbReference>
<dbReference type="InterPro" id="IPR016024">
    <property type="entry name" value="ARM-type_fold"/>
</dbReference>
<sequence>GGTLISPNRPLLPLRTPRVSDWIPCTIPQPVPSRFLFARQEVGLLLEEDVRSGFMSVNQSRAERTEGQQRKSGRSGSYGQQRGFVDGARKGGVSAPPPPSISSSTSHAVPPPSHITSPLSANRSFKKSGNGQGSQARVNLANASSEASGAAPTTTVHRAVQNGAQPWAPSPDGPGTGVAKPVVVPIPRNTSRAIPKAPSSQYAAGASNPAAPLAPAKGDMSRDIILQFGSINAGMMNGLQIPARTSSAPPNLDEQKREQAHSESFGAVPTSSVPSAQKQHHQQTVKDIGGARQSGGGESHSISLVKRDASASVPSAPIVPAPKASALPISGMPVPMPMPFQPQPPQVPPQYGGPSPQLQSPGLAANSLQMSMTLPVGNASQVAQQIYVPSIQPHFVQQQTMMHQGQGLAFAPPIGHQLPPQLCNLGIGITPQFPQQQPGKFGGQRKTTVKITHPETHEELRLEKRIDSFKDGVASGQRPLPNVIPQAHSLPTYTASHQTKYFSPMQQNSYSHSQLMFPATVPAASAQAPAISQAPIYGTYPVSQSGQHLNFMNSSMINAVSGGKPAPSPLRHISEGDKLEGLPASASLPTAVQVTMKPSISSQAERVGASLSTPPVVISVPASKPEAPEVKKTAVADTVPNQRHRETSPDKPSQQLKSGSRSLNNVSLPSTGTSSSVAGPVLSMQIVLTEASSAPKIPDGDSATVLAGIDGKKGEPVQISDSLKDNQRKTSKKDARNSHQQCQLDASSPEGAESSPSKDTKVSFVATQEVSTKTENIRSFSTFELPTSPTRTSPQAENRILPEVGANETFEGKAMPAASGTSGAIWEKEASQDSSLGYVDSSGATPDYVSTKEKFPSEAPTFAPMVVGTNFKTFIANSSVVNTVLEEHEKSEVTNDSLRDPNDAELQSSSFTSKSSQLADEAMLLKQDDGVGYYEKVKSSGSDEVDKKVLSGSNDDVVCKMQENKIQDKRNNSTDSENAVGNDLSSTRDVKDKFDTLLTKHETGDREDVGLTDFGVASSFPKPSLSQVEEKPELEVFDLPSDGLVSATSLGQNEKLLSEISKPKITAGRRKKRKEFLSKADAAGTSDLYNAYKGPEEKLEVVSKLESANSSTSDTKIVHADYPAKDVAASEQNGQNKAELDDWEDAADLSTPRLKTSEHGLLTGGARKQHQGDNNEATGRKKYSRDFLMTLEHQFTDLPEGFEFGSDVTDALMNILVGKSPVPSPGRIIDRPSGASRVDRRTVGTMDDEKWIKSPGSFGPGPGHGVSIVSLRPGQGVSHGVLRNSRGQGGILSGPTQSMASQGGMPRGNSDADKWQRARGLMPSPQAPLQVMHKAEKKYEVGKVSDVEETKQRRLKAILNKLTPQNFDRLFAQVKEVEIDNAGTLTGVISQIFDKALLEPTFCEMYANFCFHLSAALPHFSENNETITFKRLLLNKCQEEFERGEREQAEANKVEEEGEIKQSKEEKEEKRLRARRRMLGNIRLIGELYKKRMLTERIMHECIKKLLGQHQNPDEEDVEALCKLLSTIGEMIDHPKAKDHMDAYFDMMTKLSTNQNLSSRVRFMLRDAIDLRRNNWQQRRKVEGPKKIEEVHRDAAQERQAQSGRLARGPVISNVPRRGQAVDYGSRGSTLLSSPSSQQVRGLPSQVRGHGAQDVRLEDRHQYETRTMSLPLPQRSTDDDSITLGPQGGLARGMSIRGHPSVPNVGAAEISPVVGEHHRMTSGPNGANHVIDKFSGAAYEQLTPQNCSNNYGSRDLKVLDRTSERAATSIVPAGRTHGTPGSSLVTVSETKTFPEEVLREKSISTIKEFYSAKDENEVALCVKELNAPSFYPSMISLWVTDSFERKDTERDLLTKLIINLCKSRERLIGRVQLLQGFESVLALLEDAVNDAPRAAEFLGRLFAKIVMENVVPLREIARLIQEGGEDPGRLREIGLAADVLGNILHTIGLQRGDSLLNDIRLEDFSPMLPTKSNKLDAFLQG</sequence>
<evidence type="ECO:0000256" key="8">
    <source>
        <dbReference type="ARBA" id="ARBA00079578"/>
    </source>
</evidence>
<feature type="compositionally biased region" description="Basic and acidic residues" evidence="9">
    <location>
        <begin position="888"/>
        <end position="902"/>
    </location>
</feature>
<evidence type="ECO:0000256" key="1">
    <source>
        <dbReference type="ARBA" id="ARBA00005775"/>
    </source>
</evidence>
<feature type="region of interest" description="Disordered" evidence="9">
    <location>
        <begin position="619"/>
        <end position="677"/>
    </location>
</feature>
<feature type="region of interest" description="Disordered" evidence="9">
    <location>
        <begin position="964"/>
        <end position="986"/>
    </location>
</feature>
<dbReference type="InterPro" id="IPR003890">
    <property type="entry name" value="MIF4G-like_typ-3"/>
</dbReference>
<evidence type="ECO:0000259" key="10">
    <source>
        <dbReference type="PROSITE" id="PS51366"/>
    </source>
</evidence>
<dbReference type="SMART" id="SM00544">
    <property type="entry name" value="MA3"/>
    <property type="match status" value="1"/>
</dbReference>
<feature type="region of interest" description="Disordered" evidence="9">
    <location>
        <begin position="190"/>
        <end position="216"/>
    </location>
</feature>
<dbReference type="Pfam" id="PF02847">
    <property type="entry name" value="MA3"/>
    <property type="match status" value="1"/>
</dbReference>
<name>A0A9E7EU63_9LILI</name>
<comment type="function">
    <text evidence="5">Component of the protein complex eIF4F, which is involved in the recognition of the mRNA cap, ATP-dependent unwinding of 5'-terminal secondary structure and recruitment of mRNA to the ribosome.</text>
</comment>
<evidence type="ECO:0000256" key="7">
    <source>
        <dbReference type="ARBA" id="ARBA00067320"/>
    </source>
</evidence>
<dbReference type="Pfam" id="PF02854">
    <property type="entry name" value="MIF4G"/>
    <property type="match status" value="1"/>
</dbReference>
<feature type="compositionally biased region" description="Pro residues" evidence="9">
    <location>
        <begin position="335"/>
        <end position="348"/>
    </location>
</feature>
<feature type="compositionally biased region" description="Low complexity" evidence="9">
    <location>
        <begin position="1625"/>
        <end position="1637"/>
    </location>
</feature>
<reference evidence="11" key="1">
    <citation type="submission" date="2022-05" db="EMBL/GenBank/DDBJ databases">
        <title>The Musa troglodytarum L. genome provides insights into the mechanism of non-climacteric behaviour and enrichment of carotenoids.</title>
        <authorList>
            <person name="Wang J."/>
        </authorList>
    </citation>
    <scope>NUCLEOTIDE SEQUENCE</scope>
    <source>
        <tissue evidence="11">Leaf</tissue>
    </source>
</reference>
<dbReference type="Gene3D" id="1.25.40.180">
    <property type="match status" value="2"/>
</dbReference>
<evidence type="ECO:0000313" key="11">
    <source>
        <dbReference type="EMBL" id="URD82686.1"/>
    </source>
</evidence>
<feature type="region of interest" description="Disordered" evidence="9">
    <location>
        <begin position="335"/>
        <end position="359"/>
    </location>
</feature>
<evidence type="ECO:0000313" key="12">
    <source>
        <dbReference type="Proteomes" id="UP001055439"/>
    </source>
</evidence>
<comment type="subunit">
    <text evidence="6">EIF4F is a multi-subunit complex, the composition of which varies with external and internal environmental conditions. It is composed of at least EIF4A, EIF4E and EIF4G. In higher plants two isoforms of EIF4F have been identified, named isoform EIF4F and isoform EIF(iso)4F. Isoform EIF4F has subunits p220 and p26, whereas isoform EIF(iso)4F has subunits p82 and p28.</text>
</comment>